<proteinExistence type="predicted"/>
<keyword evidence="3" id="KW-1185">Reference proteome</keyword>
<protein>
    <submittedName>
        <fullName evidence="2">Uncharacterized protein</fullName>
    </submittedName>
</protein>
<evidence type="ECO:0000313" key="2">
    <source>
        <dbReference type="EMBL" id="SED59489.1"/>
    </source>
</evidence>
<dbReference type="Proteomes" id="UP000242849">
    <property type="component" value="Unassembled WGS sequence"/>
</dbReference>
<reference evidence="3" key="1">
    <citation type="submission" date="2016-10" db="EMBL/GenBank/DDBJ databases">
        <authorList>
            <person name="Varghese N."/>
            <person name="Submissions S."/>
        </authorList>
    </citation>
    <scope>NUCLEOTIDE SEQUENCE [LARGE SCALE GENOMIC DNA]</scope>
    <source>
        <strain evidence="3">DSM 12111</strain>
    </source>
</reference>
<keyword evidence="1" id="KW-0812">Transmembrane</keyword>
<evidence type="ECO:0000256" key="1">
    <source>
        <dbReference type="SAM" id="Phobius"/>
    </source>
</evidence>
<dbReference type="STRING" id="53406.SAMN05421553_2945"/>
<dbReference type="AlphaFoldDB" id="A0A1H5BY36"/>
<keyword evidence="1" id="KW-1133">Transmembrane helix</keyword>
<sequence>MFFGIFLVLAGVLGLAEASGLVGAEVRWGMPLAVICFGGSVFWDAYKARKTA</sequence>
<keyword evidence="1" id="KW-0472">Membrane</keyword>
<gene>
    <name evidence="2" type="ORF">SAMN05421553_2945</name>
</gene>
<feature type="transmembrane region" description="Helical" evidence="1">
    <location>
        <begin position="28"/>
        <end position="46"/>
    </location>
</feature>
<accession>A0A1H5BY36</accession>
<evidence type="ECO:0000313" key="3">
    <source>
        <dbReference type="Proteomes" id="UP000242849"/>
    </source>
</evidence>
<dbReference type="EMBL" id="FNSC01000001">
    <property type="protein sequence ID" value="SED59489.1"/>
    <property type="molecule type" value="Genomic_DNA"/>
</dbReference>
<organism evidence="2 3">
    <name type="scientific">Pseudomonas anguilliseptica</name>
    <dbReference type="NCBI Taxonomy" id="53406"/>
    <lineage>
        <taxon>Bacteria</taxon>
        <taxon>Pseudomonadati</taxon>
        <taxon>Pseudomonadota</taxon>
        <taxon>Gammaproteobacteria</taxon>
        <taxon>Pseudomonadales</taxon>
        <taxon>Pseudomonadaceae</taxon>
        <taxon>Pseudomonas</taxon>
    </lineage>
</organism>
<name>A0A1H5BY36_PSEAG</name>